<accession>A0A160PTP1</accession>
<sequence>MMNAHDFDAQVEYLNQIFEVSEERILTDDILLHITSS</sequence>
<dbReference type="AlphaFoldDB" id="A0A160PTP1"/>
<protein>
    <submittedName>
        <fullName evidence="1">Uncharacterized protein</fullName>
    </submittedName>
</protein>
<evidence type="ECO:0000313" key="1">
    <source>
        <dbReference type="EMBL" id="BAU96653.1"/>
    </source>
</evidence>
<organism evidence="1 2">
    <name type="scientific">Corynebacterium suranareeae</name>
    <dbReference type="NCBI Taxonomy" id="2506452"/>
    <lineage>
        <taxon>Bacteria</taxon>
        <taxon>Bacillati</taxon>
        <taxon>Actinomycetota</taxon>
        <taxon>Actinomycetes</taxon>
        <taxon>Mycobacteriales</taxon>
        <taxon>Corynebacteriaceae</taxon>
        <taxon>Corynebacterium</taxon>
    </lineage>
</organism>
<reference evidence="1 2" key="1">
    <citation type="submission" date="2016-02" db="EMBL/GenBank/DDBJ databases">
        <title>Corynebacterium glutamicum N24 whole genome sequencing project.</title>
        <authorList>
            <person name="Matsutani M."/>
            <person name="Nangtapong N."/>
            <person name="Yakushi T."/>
            <person name="Matsushita K."/>
        </authorList>
    </citation>
    <scope>NUCLEOTIDE SEQUENCE [LARGE SCALE GENOMIC DNA]</scope>
    <source>
        <strain evidence="1 2">N24</strain>
    </source>
</reference>
<proteinExistence type="predicted"/>
<evidence type="ECO:0000313" key="2">
    <source>
        <dbReference type="Proteomes" id="UP000218244"/>
    </source>
</evidence>
<dbReference type="EMBL" id="AP017369">
    <property type="protein sequence ID" value="BAU96653.1"/>
    <property type="molecule type" value="Genomic_DNA"/>
</dbReference>
<keyword evidence="2" id="KW-1185">Reference proteome</keyword>
<gene>
    <name evidence="1" type="ORF">N24_2391</name>
</gene>
<dbReference type="KEGG" id="csur:N24_2391"/>
<dbReference type="Proteomes" id="UP000218244">
    <property type="component" value="Chromosome"/>
</dbReference>
<name>A0A160PTP1_9CORY</name>